<reference evidence="5" key="1">
    <citation type="journal article" date="2014" name="Int. J. Syst. Evol. Microbiol.">
        <title>Complete genome sequence of Corynebacterium casei LMG S-19264T (=DSM 44701T), isolated from a smear-ripened cheese.</title>
        <authorList>
            <consortium name="US DOE Joint Genome Institute (JGI-PGF)"/>
            <person name="Walter F."/>
            <person name="Albersmeier A."/>
            <person name="Kalinowski J."/>
            <person name="Ruckert C."/>
        </authorList>
    </citation>
    <scope>NUCLEOTIDE SEQUENCE</scope>
    <source>
        <strain evidence="5">CGMCC 4.5737</strain>
    </source>
</reference>
<dbReference type="GO" id="GO:0072330">
    <property type="term" value="P:monocarboxylic acid biosynthetic process"/>
    <property type="evidence" value="ECO:0007669"/>
    <property type="project" value="UniProtKB-ARBA"/>
</dbReference>
<protein>
    <recommendedName>
        <fullName evidence="4">Carrier domain-containing protein</fullName>
    </recommendedName>
</protein>
<dbReference type="GO" id="GO:0044550">
    <property type="term" value="P:secondary metabolite biosynthetic process"/>
    <property type="evidence" value="ECO:0007669"/>
    <property type="project" value="TreeGrafter"/>
</dbReference>
<dbReference type="SUPFAM" id="SSF56801">
    <property type="entry name" value="Acetyl-CoA synthetase-like"/>
    <property type="match status" value="1"/>
</dbReference>
<dbReference type="Pfam" id="PF00550">
    <property type="entry name" value="PP-binding"/>
    <property type="match status" value="1"/>
</dbReference>
<evidence type="ECO:0000256" key="1">
    <source>
        <dbReference type="ARBA" id="ARBA00001957"/>
    </source>
</evidence>
<feature type="domain" description="Carrier" evidence="4">
    <location>
        <begin position="83"/>
        <end position="159"/>
    </location>
</feature>
<evidence type="ECO:0000313" key="6">
    <source>
        <dbReference type="Proteomes" id="UP000637578"/>
    </source>
</evidence>
<proteinExistence type="predicted"/>
<dbReference type="InterPro" id="IPR025110">
    <property type="entry name" value="AMP-bd_C"/>
</dbReference>
<dbReference type="EMBL" id="BMMK01000007">
    <property type="protein sequence ID" value="GGM49114.1"/>
    <property type="molecule type" value="Genomic_DNA"/>
</dbReference>
<reference evidence="5" key="2">
    <citation type="submission" date="2020-09" db="EMBL/GenBank/DDBJ databases">
        <authorList>
            <person name="Sun Q."/>
            <person name="Zhou Y."/>
        </authorList>
    </citation>
    <scope>NUCLEOTIDE SEQUENCE</scope>
    <source>
        <strain evidence="5">CGMCC 4.5737</strain>
    </source>
</reference>
<dbReference type="SMART" id="SM00823">
    <property type="entry name" value="PKS_PP"/>
    <property type="match status" value="1"/>
</dbReference>
<dbReference type="PANTHER" id="PTHR45527">
    <property type="entry name" value="NONRIBOSOMAL PEPTIDE SYNTHETASE"/>
    <property type="match status" value="1"/>
</dbReference>
<dbReference type="Proteomes" id="UP000637578">
    <property type="component" value="Unassembled WGS sequence"/>
</dbReference>
<gene>
    <name evidence="5" type="ORF">GCM10012275_20040</name>
</gene>
<evidence type="ECO:0000313" key="5">
    <source>
        <dbReference type="EMBL" id="GGM49114.1"/>
    </source>
</evidence>
<dbReference type="InterPro" id="IPR045851">
    <property type="entry name" value="AMP-bd_C_sf"/>
</dbReference>
<keyword evidence="2" id="KW-0596">Phosphopantetheine</keyword>
<organism evidence="5 6">
    <name type="scientific">Longimycelium tulufanense</name>
    <dbReference type="NCBI Taxonomy" id="907463"/>
    <lineage>
        <taxon>Bacteria</taxon>
        <taxon>Bacillati</taxon>
        <taxon>Actinomycetota</taxon>
        <taxon>Actinomycetes</taxon>
        <taxon>Pseudonocardiales</taxon>
        <taxon>Pseudonocardiaceae</taxon>
        <taxon>Longimycelium</taxon>
    </lineage>
</organism>
<evidence type="ECO:0000259" key="4">
    <source>
        <dbReference type="PROSITE" id="PS50075"/>
    </source>
</evidence>
<dbReference type="InterPro" id="IPR006162">
    <property type="entry name" value="Ppantetheine_attach_site"/>
</dbReference>
<dbReference type="SUPFAM" id="SSF47336">
    <property type="entry name" value="ACP-like"/>
    <property type="match status" value="1"/>
</dbReference>
<name>A0A8J3CEL6_9PSEU</name>
<keyword evidence="3" id="KW-0597">Phosphoprotein</keyword>
<dbReference type="PROSITE" id="PS50075">
    <property type="entry name" value="CARRIER"/>
    <property type="match status" value="1"/>
</dbReference>
<dbReference type="AlphaFoldDB" id="A0A8J3CEL6"/>
<dbReference type="PROSITE" id="PS00012">
    <property type="entry name" value="PHOSPHOPANTETHEINE"/>
    <property type="match status" value="1"/>
</dbReference>
<evidence type="ECO:0000256" key="3">
    <source>
        <dbReference type="ARBA" id="ARBA00022553"/>
    </source>
</evidence>
<dbReference type="Gene3D" id="3.30.300.30">
    <property type="match status" value="1"/>
</dbReference>
<dbReference type="InterPro" id="IPR020806">
    <property type="entry name" value="PKS_PP-bd"/>
</dbReference>
<comment type="caution">
    <text evidence="5">The sequence shown here is derived from an EMBL/GenBank/DDBJ whole genome shotgun (WGS) entry which is preliminary data.</text>
</comment>
<keyword evidence="6" id="KW-1185">Reference proteome</keyword>
<dbReference type="RefSeq" id="WP_189056254.1">
    <property type="nucleotide sequence ID" value="NZ_BMMK01000007.1"/>
</dbReference>
<dbReference type="GO" id="GO:0043041">
    <property type="term" value="P:amino acid activation for nonribosomal peptide biosynthetic process"/>
    <property type="evidence" value="ECO:0007669"/>
    <property type="project" value="TreeGrafter"/>
</dbReference>
<comment type="cofactor">
    <cofactor evidence="1">
        <name>pantetheine 4'-phosphate</name>
        <dbReference type="ChEBI" id="CHEBI:47942"/>
    </cofactor>
</comment>
<accession>A0A8J3CEL6</accession>
<dbReference type="PANTHER" id="PTHR45527:SF1">
    <property type="entry name" value="FATTY ACID SYNTHASE"/>
    <property type="match status" value="1"/>
</dbReference>
<dbReference type="Gene3D" id="1.10.1200.10">
    <property type="entry name" value="ACP-like"/>
    <property type="match status" value="1"/>
</dbReference>
<dbReference type="GO" id="GO:0031177">
    <property type="term" value="F:phosphopantetheine binding"/>
    <property type="evidence" value="ECO:0007669"/>
    <property type="project" value="InterPro"/>
</dbReference>
<sequence length="187" mass="20378">MVVPLPRPDGTGYCGLAGYLTPQPGQQPCAQEVVDFLRTRLPEHMVPASLQILDQFPLTANGKVDRRALPAPDESSRDGEFAAPTTALQKVIAGVWRDVLGVERVGLHDDFFALGGDSLQATKIVTALREALDFPEVTLRSIFAYPTTQALAADLLAQEPDHERLEQVAEIYLEVEGLSLDEITSQL</sequence>
<dbReference type="FunFam" id="1.10.1200.10:FF:000016">
    <property type="entry name" value="Non-ribosomal peptide synthase"/>
    <property type="match status" value="1"/>
</dbReference>
<dbReference type="Pfam" id="PF13193">
    <property type="entry name" value="AMP-binding_C"/>
    <property type="match status" value="1"/>
</dbReference>
<dbReference type="InterPro" id="IPR036736">
    <property type="entry name" value="ACP-like_sf"/>
</dbReference>
<evidence type="ECO:0000256" key="2">
    <source>
        <dbReference type="ARBA" id="ARBA00022450"/>
    </source>
</evidence>
<dbReference type="InterPro" id="IPR009081">
    <property type="entry name" value="PP-bd_ACP"/>
</dbReference>
<dbReference type="GO" id="GO:0005737">
    <property type="term" value="C:cytoplasm"/>
    <property type="evidence" value="ECO:0007669"/>
    <property type="project" value="TreeGrafter"/>
</dbReference>